<reference evidence="7 8" key="1">
    <citation type="submission" date="2022-05" db="EMBL/GenBank/DDBJ databases">
        <authorList>
            <person name="Zhou X."/>
            <person name="Li K."/>
            <person name="Man Y."/>
        </authorList>
    </citation>
    <scope>NUCLEOTIDE SEQUENCE [LARGE SCALE GENOMIC DNA]</scope>
    <source>
        <strain evidence="7 8">MS405</strain>
    </source>
</reference>
<comment type="cofactor">
    <cofactor evidence="1">
        <name>Fe(2+)</name>
        <dbReference type="ChEBI" id="CHEBI:29033"/>
    </cofactor>
</comment>
<dbReference type="Proteomes" id="UP000829992">
    <property type="component" value="Chromosome"/>
</dbReference>
<evidence type="ECO:0000256" key="3">
    <source>
        <dbReference type="ARBA" id="ARBA00023004"/>
    </source>
</evidence>
<feature type="compositionally biased region" description="Low complexity" evidence="5">
    <location>
        <begin position="308"/>
        <end position="319"/>
    </location>
</feature>
<feature type="domain" description="TauD/TfdA-like" evidence="6">
    <location>
        <begin position="8"/>
        <end position="296"/>
    </location>
</feature>
<dbReference type="RefSeq" id="WP_249587227.1">
    <property type="nucleotide sequence ID" value="NZ_BAAAQL010000008.1"/>
</dbReference>
<evidence type="ECO:0000313" key="8">
    <source>
        <dbReference type="Proteomes" id="UP000829992"/>
    </source>
</evidence>
<name>A0ABY4PRB7_9ACTN</name>
<dbReference type="EMBL" id="CP097289">
    <property type="protein sequence ID" value="UQT55739.1"/>
    <property type="molecule type" value="Genomic_DNA"/>
</dbReference>
<evidence type="ECO:0000256" key="2">
    <source>
        <dbReference type="ARBA" id="ARBA00023002"/>
    </source>
</evidence>
<evidence type="ECO:0000259" key="6">
    <source>
        <dbReference type="Pfam" id="PF02668"/>
    </source>
</evidence>
<evidence type="ECO:0000256" key="4">
    <source>
        <dbReference type="ARBA" id="ARBA00023194"/>
    </source>
</evidence>
<sequence>MPLTVEGDRDAPDVSSFIRDNRAVLRSQLSEHGAVLLRGFGIGGVPGFEQAVRTMSGEPLAYAERSSPRSSIKGNVYTSTDYPPDEEIFLHNENSYQASWPRLLFFYCDRPPATRGATPLADTRRLHTMIDPAVREEFARRGWMVVRNFHEEFGASWRYIFNTDDPDEAERYCRTRDIAFEWTGEDVLRTRAVRRAIHVHPETAEPVWFNHITFFHHTTLPEEVSEGLLSLFGEEGLPSNTYYGDGAPIPDDVVAHLRDCYRSCSTRFDWQQDDLLVVDNMLASHGREPFTGDRRIAVAMAEAFTPPAAPDATASADLTGHSAQRVG</sequence>
<dbReference type="Pfam" id="PF02668">
    <property type="entry name" value="TauD"/>
    <property type="match status" value="1"/>
</dbReference>
<evidence type="ECO:0000256" key="1">
    <source>
        <dbReference type="ARBA" id="ARBA00001954"/>
    </source>
</evidence>
<keyword evidence="3" id="KW-0408">Iron</keyword>
<keyword evidence="7" id="KW-0223">Dioxygenase</keyword>
<dbReference type="InterPro" id="IPR050411">
    <property type="entry name" value="AlphaKG_dependent_hydroxylases"/>
</dbReference>
<dbReference type="InterPro" id="IPR003819">
    <property type="entry name" value="TauD/TfdA-like"/>
</dbReference>
<dbReference type="SUPFAM" id="SSF51197">
    <property type="entry name" value="Clavaminate synthase-like"/>
    <property type="match status" value="1"/>
</dbReference>
<evidence type="ECO:0000256" key="5">
    <source>
        <dbReference type="SAM" id="MobiDB-lite"/>
    </source>
</evidence>
<dbReference type="PANTHER" id="PTHR10696">
    <property type="entry name" value="GAMMA-BUTYROBETAINE HYDROXYLASE-RELATED"/>
    <property type="match status" value="1"/>
</dbReference>
<gene>
    <name evidence="7" type="ORF">M4V62_11870</name>
</gene>
<keyword evidence="4" id="KW-0045">Antibiotic biosynthesis</keyword>
<organism evidence="7 8">
    <name type="scientific">Streptomyces durmitorensis</name>
    <dbReference type="NCBI Taxonomy" id="319947"/>
    <lineage>
        <taxon>Bacteria</taxon>
        <taxon>Bacillati</taxon>
        <taxon>Actinomycetota</taxon>
        <taxon>Actinomycetes</taxon>
        <taxon>Kitasatosporales</taxon>
        <taxon>Streptomycetaceae</taxon>
        <taxon>Streptomyces</taxon>
    </lineage>
</organism>
<dbReference type="GO" id="GO:0051213">
    <property type="term" value="F:dioxygenase activity"/>
    <property type="evidence" value="ECO:0007669"/>
    <property type="project" value="UniProtKB-KW"/>
</dbReference>
<dbReference type="PANTHER" id="PTHR10696:SF56">
    <property type="entry name" value="TAUD_TFDA-LIKE DOMAIN-CONTAINING PROTEIN"/>
    <property type="match status" value="1"/>
</dbReference>
<evidence type="ECO:0000313" key="7">
    <source>
        <dbReference type="EMBL" id="UQT55739.1"/>
    </source>
</evidence>
<feature type="region of interest" description="Disordered" evidence="5">
    <location>
        <begin position="308"/>
        <end position="327"/>
    </location>
</feature>
<keyword evidence="8" id="KW-1185">Reference proteome</keyword>
<proteinExistence type="predicted"/>
<protein>
    <submittedName>
        <fullName evidence="7">TauD/TfdA family dioxygenase</fullName>
    </submittedName>
</protein>
<accession>A0ABY4PRB7</accession>
<keyword evidence="2" id="KW-0560">Oxidoreductase</keyword>
<dbReference type="Gene3D" id="3.60.130.10">
    <property type="entry name" value="Clavaminate synthase-like"/>
    <property type="match status" value="1"/>
</dbReference>
<dbReference type="InterPro" id="IPR042098">
    <property type="entry name" value="TauD-like_sf"/>
</dbReference>